<dbReference type="Pfam" id="PF00589">
    <property type="entry name" value="Phage_integrase"/>
    <property type="match status" value="1"/>
</dbReference>
<protein>
    <submittedName>
        <fullName evidence="6">Site-specific recombinase XerD</fullName>
    </submittedName>
</protein>
<dbReference type="Proteomes" id="UP000320582">
    <property type="component" value="Unassembled WGS sequence"/>
</dbReference>
<dbReference type="EMBL" id="VFPT01000001">
    <property type="protein sequence ID" value="TQM94279.1"/>
    <property type="molecule type" value="Genomic_DNA"/>
</dbReference>
<evidence type="ECO:0000259" key="5">
    <source>
        <dbReference type="PROSITE" id="PS51898"/>
    </source>
</evidence>
<sequence>MKLFSRIKSTSNSNRSQQQRLTLNQFFDQHYYPHAKATTKQHHHAFSIYNTHLRLRMGEYALEDLKTAVLDVWVREQIVAGYQRSTINKHIHLMNRLLNLARSWRYIDFDRDQQPIKRLSIGDHKQRFLSSAEIEALLRQCQRSTHPYLYLFIKLLLLTGARKGEALRVRWCDINFDKRVWTVPRSKNGRSRRIVLNDDAVETVLAAGSVAERFGLRVGGNAYVFQNPRTQSSYQSFYAAWYIARDAAELGDVRIHDLRHTFASLLVNKGVSLYEVQTLLGHSSIQMTQRYAHLAPDLLHRRAQLVGDIVGGKSI</sequence>
<evidence type="ECO:0000256" key="1">
    <source>
        <dbReference type="ARBA" id="ARBA00008857"/>
    </source>
</evidence>
<dbReference type="InterPro" id="IPR010998">
    <property type="entry name" value="Integrase_recombinase_N"/>
</dbReference>
<dbReference type="PANTHER" id="PTHR30349:SF41">
    <property type="entry name" value="INTEGRASE_RECOMBINASE PROTEIN MJ0367-RELATED"/>
    <property type="match status" value="1"/>
</dbReference>
<dbReference type="InterPro" id="IPR011010">
    <property type="entry name" value="DNA_brk_join_enz"/>
</dbReference>
<comment type="caution">
    <text evidence="6">The sequence shown here is derived from an EMBL/GenBank/DDBJ whole genome shotgun (WGS) entry which is preliminary data.</text>
</comment>
<dbReference type="InterPro" id="IPR013762">
    <property type="entry name" value="Integrase-like_cat_sf"/>
</dbReference>
<comment type="similarity">
    <text evidence="1">Belongs to the 'phage' integrase family.</text>
</comment>
<dbReference type="SUPFAM" id="SSF56349">
    <property type="entry name" value="DNA breaking-rejoining enzymes"/>
    <property type="match status" value="1"/>
</dbReference>
<dbReference type="PROSITE" id="PS51898">
    <property type="entry name" value="TYR_RECOMBINASE"/>
    <property type="match status" value="1"/>
</dbReference>
<accession>A0A543KGS4</accession>
<keyword evidence="2" id="KW-0229">DNA integration</keyword>
<dbReference type="InterPro" id="IPR002104">
    <property type="entry name" value="Integrase_catalytic"/>
</dbReference>
<dbReference type="GO" id="GO:0003677">
    <property type="term" value="F:DNA binding"/>
    <property type="evidence" value="ECO:0007669"/>
    <property type="project" value="UniProtKB-KW"/>
</dbReference>
<dbReference type="GO" id="GO:0006310">
    <property type="term" value="P:DNA recombination"/>
    <property type="evidence" value="ECO:0007669"/>
    <property type="project" value="UniProtKB-KW"/>
</dbReference>
<dbReference type="RefSeq" id="WP_142082798.1">
    <property type="nucleotide sequence ID" value="NZ_VFPT01000001.1"/>
</dbReference>
<dbReference type="Gene3D" id="1.10.443.10">
    <property type="entry name" value="Intergrase catalytic core"/>
    <property type="match status" value="1"/>
</dbReference>
<reference evidence="6 7" key="1">
    <citation type="submission" date="2019-06" db="EMBL/GenBank/DDBJ databases">
        <title>Genomic Encyclopedia of Archaeal and Bacterial Type Strains, Phase II (KMG-II): from individual species to whole genera.</title>
        <authorList>
            <person name="Goeker M."/>
        </authorList>
    </citation>
    <scope>NUCLEOTIDE SEQUENCE [LARGE SCALE GENOMIC DNA]</scope>
    <source>
        <strain evidence="6 7">DSM 18423</strain>
    </source>
</reference>
<evidence type="ECO:0000256" key="3">
    <source>
        <dbReference type="ARBA" id="ARBA00023125"/>
    </source>
</evidence>
<evidence type="ECO:0000256" key="4">
    <source>
        <dbReference type="ARBA" id="ARBA00023172"/>
    </source>
</evidence>
<dbReference type="CDD" id="cd00796">
    <property type="entry name" value="INT_Rci_Hp1_C"/>
    <property type="match status" value="1"/>
</dbReference>
<dbReference type="InterPro" id="IPR050090">
    <property type="entry name" value="Tyrosine_recombinase_XerCD"/>
</dbReference>
<proteinExistence type="inferred from homology"/>
<keyword evidence="4" id="KW-0233">DNA recombination</keyword>
<dbReference type="PANTHER" id="PTHR30349">
    <property type="entry name" value="PHAGE INTEGRASE-RELATED"/>
    <property type="match status" value="1"/>
</dbReference>
<dbReference type="Gene3D" id="1.10.150.130">
    <property type="match status" value="1"/>
</dbReference>
<keyword evidence="3" id="KW-0238">DNA-binding</keyword>
<evidence type="ECO:0000313" key="6">
    <source>
        <dbReference type="EMBL" id="TQM94279.1"/>
    </source>
</evidence>
<feature type="domain" description="Tyr recombinase" evidence="5">
    <location>
        <begin position="124"/>
        <end position="304"/>
    </location>
</feature>
<gene>
    <name evidence="6" type="ORF">BD293_2950</name>
</gene>
<dbReference type="OrthoDB" id="6388170at2"/>
<organism evidence="6 7">
    <name type="scientific">Roseinatronobacter monicus</name>
    <dbReference type="NCBI Taxonomy" id="393481"/>
    <lineage>
        <taxon>Bacteria</taxon>
        <taxon>Pseudomonadati</taxon>
        <taxon>Pseudomonadota</taxon>
        <taxon>Alphaproteobacteria</taxon>
        <taxon>Rhodobacterales</taxon>
        <taxon>Paracoccaceae</taxon>
        <taxon>Roseinatronobacter</taxon>
    </lineage>
</organism>
<dbReference type="AlphaFoldDB" id="A0A543KGS4"/>
<keyword evidence="7" id="KW-1185">Reference proteome</keyword>
<name>A0A543KGS4_9RHOB</name>
<dbReference type="GO" id="GO:0015074">
    <property type="term" value="P:DNA integration"/>
    <property type="evidence" value="ECO:0007669"/>
    <property type="project" value="UniProtKB-KW"/>
</dbReference>
<evidence type="ECO:0000313" key="7">
    <source>
        <dbReference type="Proteomes" id="UP000320582"/>
    </source>
</evidence>
<evidence type="ECO:0000256" key="2">
    <source>
        <dbReference type="ARBA" id="ARBA00022908"/>
    </source>
</evidence>